<evidence type="ECO:0000313" key="2">
    <source>
        <dbReference type="EMBL" id="KAK3010787.1"/>
    </source>
</evidence>
<dbReference type="InterPro" id="IPR043502">
    <property type="entry name" value="DNA/RNA_pol_sf"/>
</dbReference>
<dbReference type="AlphaFoldDB" id="A0AA89AQ03"/>
<dbReference type="Pfam" id="PF07727">
    <property type="entry name" value="RVT_2"/>
    <property type="match status" value="1"/>
</dbReference>
<organism evidence="2 3">
    <name type="scientific">Escallonia herrerae</name>
    <dbReference type="NCBI Taxonomy" id="1293975"/>
    <lineage>
        <taxon>Eukaryota</taxon>
        <taxon>Viridiplantae</taxon>
        <taxon>Streptophyta</taxon>
        <taxon>Embryophyta</taxon>
        <taxon>Tracheophyta</taxon>
        <taxon>Spermatophyta</taxon>
        <taxon>Magnoliopsida</taxon>
        <taxon>eudicotyledons</taxon>
        <taxon>Gunneridae</taxon>
        <taxon>Pentapetalae</taxon>
        <taxon>asterids</taxon>
        <taxon>campanulids</taxon>
        <taxon>Escalloniales</taxon>
        <taxon>Escalloniaceae</taxon>
        <taxon>Escallonia</taxon>
    </lineage>
</organism>
<evidence type="ECO:0000259" key="1">
    <source>
        <dbReference type="Pfam" id="PF07727"/>
    </source>
</evidence>
<gene>
    <name evidence="2" type="ORF">RJ639_012601</name>
</gene>
<comment type="caution">
    <text evidence="2">The sequence shown here is derived from an EMBL/GenBank/DDBJ whole genome shotgun (WGS) entry which is preliminary data.</text>
</comment>
<sequence length="151" mass="17658">MHQPEGFVIQGKEDHVCLLKKSLNRLKQSPRQWYKRFDTFMAERGYTRNAYDSCVYYKRLADGSHMYLLLYVDDILIATKLMSDVNGLKEQLKREFEMKDLGAAKRILGMEIQRDRLAGILYLFQKSILSEYCSVLEEKDCTRAIAGECLQ</sequence>
<dbReference type="SUPFAM" id="SSF56672">
    <property type="entry name" value="DNA/RNA polymerases"/>
    <property type="match status" value="1"/>
</dbReference>
<dbReference type="InterPro" id="IPR013103">
    <property type="entry name" value="RVT_2"/>
</dbReference>
<reference evidence="2" key="1">
    <citation type="submission" date="2022-12" db="EMBL/GenBank/DDBJ databases">
        <title>Draft genome assemblies for two species of Escallonia (Escalloniales).</title>
        <authorList>
            <person name="Chanderbali A."/>
            <person name="Dervinis C."/>
            <person name="Anghel I."/>
            <person name="Soltis D."/>
            <person name="Soltis P."/>
            <person name="Zapata F."/>
        </authorList>
    </citation>
    <scope>NUCLEOTIDE SEQUENCE</scope>
    <source>
        <strain evidence="2">UCBG64.0493</strain>
        <tissue evidence="2">Leaf</tissue>
    </source>
</reference>
<protein>
    <recommendedName>
        <fullName evidence="1">Reverse transcriptase Ty1/copia-type domain-containing protein</fullName>
    </recommendedName>
</protein>
<keyword evidence="3" id="KW-1185">Reference proteome</keyword>
<proteinExistence type="predicted"/>
<feature type="domain" description="Reverse transcriptase Ty1/copia-type" evidence="1">
    <location>
        <begin position="1"/>
        <end position="132"/>
    </location>
</feature>
<accession>A0AA89AQ03</accession>
<evidence type="ECO:0000313" key="3">
    <source>
        <dbReference type="Proteomes" id="UP001188597"/>
    </source>
</evidence>
<dbReference type="Proteomes" id="UP001188597">
    <property type="component" value="Unassembled WGS sequence"/>
</dbReference>
<name>A0AA89AQ03_9ASTE</name>
<dbReference type="EMBL" id="JAVXUP010001509">
    <property type="protein sequence ID" value="KAK3010787.1"/>
    <property type="molecule type" value="Genomic_DNA"/>
</dbReference>